<dbReference type="InterPro" id="IPR050300">
    <property type="entry name" value="GDXG_lipolytic_enzyme"/>
</dbReference>
<name>A0ABX8ZNC9_9SPHN</name>
<dbReference type="InterPro" id="IPR029058">
    <property type="entry name" value="AB_hydrolase_fold"/>
</dbReference>
<proteinExistence type="predicted"/>
<organism evidence="3 4">
    <name type="scientific">Qipengyuania aurantiaca</name>
    <dbReference type="NCBI Taxonomy" id="2867233"/>
    <lineage>
        <taxon>Bacteria</taxon>
        <taxon>Pseudomonadati</taxon>
        <taxon>Pseudomonadota</taxon>
        <taxon>Alphaproteobacteria</taxon>
        <taxon>Sphingomonadales</taxon>
        <taxon>Erythrobacteraceae</taxon>
        <taxon>Qipengyuania</taxon>
    </lineage>
</organism>
<evidence type="ECO:0000256" key="1">
    <source>
        <dbReference type="ARBA" id="ARBA00022801"/>
    </source>
</evidence>
<accession>A0ABX8ZNC9</accession>
<dbReference type="Gene3D" id="3.40.50.1820">
    <property type="entry name" value="alpha/beta hydrolase"/>
    <property type="match status" value="1"/>
</dbReference>
<dbReference type="Proteomes" id="UP000824281">
    <property type="component" value="Chromosome"/>
</dbReference>
<protein>
    <submittedName>
        <fullName evidence="3">Alpha/beta hydrolase</fullName>
    </submittedName>
</protein>
<sequence length="306" mass="32618">MPSLRARLVELALPLLGVKRFFSEPDRMDARIAKMRQKPSPRPRGKWHREFDIVEEELDGFPVVHMTPKGGAQAGGLHLLYLHGGGYVMDIAAIHWEAVGHLCAATGASASVALYPLAPEAKAAETVAGVEALFARLAERHGPGNIAILGDSAGAGMALALAQRLAGEGAGKPAALVLYSPWLDATASDEGQAPIEPKDRMLAIAGLKACGSRYAGDLPLTDPRLSPLFGQLDGLPPIAIFAGTHDILLPDARRLVEKLTALGAKPLYREYEKMFHDWMLFPIPEGRQALDETAAFLSNVRGGSAA</sequence>
<keyword evidence="4" id="KW-1185">Reference proteome</keyword>
<dbReference type="SUPFAM" id="SSF53474">
    <property type="entry name" value="alpha/beta-Hydrolases"/>
    <property type="match status" value="1"/>
</dbReference>
<dbReference type="PANTHER" id="PTHR48081">
    <property type="entry name" value="AB HYDROLASE SUPERFAMILY PROTEIN C4A8.06C"/>
    <property type="match status" value="1"/>
</dbReference>
<evidence type="ECO:0000259" key="2">
    <source>
        <dbReference type="Pfam" id="PF07859"/>
    </source>
</evidence>
<reference evidence="3 4" key="1">
    <citation type="submission" date="2021-08" db="EMBL/GenBank/DDBJ databases">
        <title>Comparative Genomics Analysis of the Genus Qipengyuania Reveals Extensive Genetic Diversity and Metabolic Versatility, Including the Description of Fifteen Novel Species.</title>
        <authorList>
            <person name="Liu Y."/>
        </authorList>
    </citation>
    <scope>NUCLEOTIDE SEQUENCE [LARGE SCALE GENOMIC DNA]</scope>
    <source>
        <strain evidence="3 4">1NDH13</strain>
    </source>
</reference>
<dbReference type="EMBL" id="CP081295">
    <property type="protein sequence ID" value="QZD90459.1"/>
    <property type="molecule type" value="Genomic_DNA"/>
</dbReference>
<dbReference type="InterPro" id="IPR013094">
    <property type="entry name" value="AB_hydrolase_3"/>
</dbReference>
<dbReference type="Pfam" id="PF07859">
    <property type="entry name" value="Abhydrolase_3"/>
    <property type="match status" value="1"/>
</dbReference>
<dbReference type="GO" id="GO:0016787">
    <property type="term" value="F:hydrolase activity"/>
    <property type="evidence" value="ECO:0007669"/>
    <property type="project" value="UniProtKB-KW"/>
</dbReference>
<gene>
    <name evidence="3" type="ORF">K3148_03440</name>
</gene>
<evidence type="ECO:0000313" key="4">
    <source>
        <dbReference type="Proteomes" id="UP000824281"/>
    </source>
</evidence>
<dbReference type="PANTHER" id="PTHR48081:SF8">
    <property type="entry name" value="ALPHA_BETA HYDROLASE FOLD-3 DOMAIN-CONTAINING PROTEIN-RELATED"/>
    <property type="match status" value="1"/>
</dbReference>
<feature type="domain" description="Alpha/beta hydrolase fold-3" evidence="2">
    <location>
        <begin position="79"/>
        <end position="279"/>
    </location>
</feature>
<dbReference type="RefSeq" id="WP_221425927.1">
    <property type="nucleotide sequence ID" value="NZ_CP081295.1"/>
</dbReference>
<evidence type="ECO:0000313" key="3">
    <source>
        <dbReference type="EMBL" id="QZD90459.1"/>
    </source>
</evidence>
<keyword evidence="1 3" id="KW-0378">Hydrolase</keyword>